<sequence>MTCLPCLMPTDSTLNLSPFGGFLASVKRSPDAIALEIGEQHWSYAALAARAQSLASALQGIPATPADSGLVAVFAARSITTYVGTLAVFAAGRAHIALNPAHPPARNAAILQRAGVRTVIVAPDTLPLALALAEILGKSLTLLAPESDEAALADLPPNLCRIISAAAIQAAPAAGADNPLPGSTPITAQNAKDLAYVVFTSGSTGEPKGVAISHGNLAVYMQHFRALAAPLASDRVAQTYELTFDVALHDLFNAWWSGATLCVMPERAMLAPARFILDRQITYWFSVASFAMILQRQNVLKPNLFPALRMSLLCGEALPKATAQAWQAAAPNSTLFNVYGPTETTMELAFYRWETGVSEAACRRGVTPIGIPFAGHAHLLLDEAGVIVEGAGKGELYLSGPQIGMGYWADPARSAQSFLAHLTLADGTLLTPLANANGDYYWYRTGDLIERDENGLYHFISRADHQIKVRGNRIELGEIEAALREVTGMDMVAVLPHPIVGGVVQGLVAFVTAPPHLTGSDIRRTLTGHLPKSMLPDEVRVLAQFPMNANRKIDRHALAALLS</sequence>
<dbReference type="PANTHER" id="PTHR45527:SF1">
    <property type="entry name" value="FATTY ACID SYNTHASE"/>
    <property type="match status" value="1"/>
</dbReference>
<dbReference type="InterPro" id="IPR025110">
    <property type="entry name" value="AMP-bd_C"/>
</dbReference>
<feature type="domain" description="AMP-dependent synthetase/ligase" evidence="1">
    <location>
        <begin position="24"/>
        <end position="408"/>
    </location>
</feature>
<dbReference type="NCBIfam" id="TIGR01733">
    <property type="entry name" value="AA-adenyl-dom"/>
    <property type="match status" value="1"/>
</dbReference>
<dbReference type="AlphaFoldDB" id="A0A368L0C4"/>
<evidence type="ECO:0000313" key="4">
    <source>
        <dbReference type="Proteomes" id="UP000252357"/>
    </source>
</evidence>
<dbReference type="InterPro" id="IPR020845">
    <property type="entry name" value="AMP-binding_CS"/>
</dbReference>
<feature type="domain" description="AMP-binding enzyme C-terminal" evidence="2">
    <location>
        <begin position="478"/>
        <end position="552"/>
    </location>
</feature>
<dbReference type="Gene3D" id="3.30.300.30">
    <property type="match status" value="1"/>
</dbReference>
<dbReference type="Pfam" id="PF13193">
    <property type="entry name" value="AMP-binding_C"/>
    <property type="match status" value="1"/>
</dbReference>
<evidence type="ECO:0000259" key="2">
    <source>
        <dbReference type="Pfam" id="PF13193"/>
    </source>
</evidence>
<evidence type="ECO:0000313" key="3">
    <source>
        <dbReference type="EMBL" id="RCS57018.1"/>
    </source>
</evidence>
<dbReference type="SUPFAM" id="SSF56801">
    <property type="entry name" value="Acetyl-CoA synthetase-like"/>
    <property type="match status" value="1"/>
</dbReference>
<evidence type="ECO:0000259" key="1">
    <source>
        <dbReference type="Pfam" id="PF00501"/>
    </source>
</evidence>
<accession>A0A368L0C4</accession>
<dbReference type="Proteomes" id="UP000252357">
    <property type="component" value="Unassembled WGS sequence"/>
</dbReference>
<dbReference type="InterPro" id="IPR000873">
    <property type="entry name" value="AMP-dep_synth/lig_dom"/>
</dbReference>
<comment type="caution">
    <text evidence="3">The sequence shown here is derived from an EMBL/GenBank/DDBJ whole genome shotgun (WGS) entry which is preliminary data.</text>
</comment>
<dbReference type="InterPro" id="IPR042099">
    <property type="entry name" value="ANL_N_sf"/>
</dbReference>
<reference evidence="3 4" key="1">
    <citation type="journal article" date="2018" name="Int. J. Syst. Evol. Microbiol.">
        <title>Parvibium lacunae gen. nov., sp. nov., a new member of the family Alcaligenaceae isolated from a freshwater pond.</title>
        <authorList>
            <person name="Chen W.M."/>
            <person name="Xie P.B."/>
            <person name="Hsu M.Y."/>
            <person name="Sheu S.Y."/>
        </authorList>
    </citation>
    <scope>NUCLEOTIDE SEQUENCE [LARGE SCALE GENOMIC DNA]</scope>
    <source>
        <strain evidence="3 4">KMB9</strain>
    </source>
</reference>
<proteinExistence type="predicted"/>
<dbReference type="PANTHER" id="PTHR45527">
    <property type="entry name" value="NONRIBOSOMAL PEPTIDE SYNTHETASE"/>
    <property type="match status" value="1"/>
</dbReference>
<dbReference type="GO" id="GO:0043041">
    <property type="term" value="P:amino acid activation for nonribosomal peptide biosynthetic process"/>
    <property type="evidence" value="ECO:0007669"/>
    <property type="project" value="TreeGrafter"/>
</dbReference>
<dbReference type="InterPro" id="IPR045851">
    <property type="entry name" value="AMP-bd_C_sf"/>
</dbReference>
<dbReference type="Pfam" id="PF00501">
    <property type="entry name" value="AMP-binding"/>
    <property type="match status" value="1"/>
</dbReference>
<gene>
    <name evidence="3" type="ORF">DU000_09430</name>
</gene>
<dbReference type="Gene3D" id="3.40.50.12780">
    <property type="entry name" value="N-terminal domain of ligase-like"/>
    <property type="match status" value="1"/>
</dbReference>
<name>A0A368L0C4_9BURK</name>
<organism evidence="3 4">
    <name type="scientific">Parvibium lacunae</name>
    <dbReference type="NCBI Taxonomy" id="1888893"/>
    <lineage>
        <taxon>Bacteria</taxon>
        <taxon>Pseudomonadati</taxon>
        <taxon>Pseudomonadota</taxon>
        <taxon>Betaproteobacteria</taxon>
        <taxon>Burkholderiales</taxon>
        <taxon>Alcaligenaceae</taxon>
        <taxon>Parvibium</taxon>
    </lineage>
</organism>
<dbReference type="PROSITE" id="PS00455">
    <property type="entry name" value="AMP_BINDING"/>
    <property type="match status" value="1"/>
</dbReference>
<dbReference type="GO" id="GO:0044550">
    <property type="term" value="P:secondary metabolite biosynthetic process"/>
    <property type="evidence" value="ECO:0007669"/>
    <property type="project" value="TreeGrafter"/>
</dbReference>
<dbReference type="GO" id="GO:0005737">
    <property type="term" value="C:cytoplasm"/>
    <property type="evidence" value="ECO:0007669"/>
    <property type="project" value="TreeGrafter"/>
</dbReference>
<dbReference type="InterPro" id="IPR010071">
    <property type="entry name" value="AA_adenyl_dom"/>
</dbReference>
<keyword evidence="4" id="KW-1185">Reference proteome</keyword>
<dbReference type="EMBL" id="QPGB01000004">
    <property type="protein sequence ID" value="RCS57018.1"/>
    <property type="molecule type" value="Genomic_DNA"/>
</dbReference>
<dbReference type="GO" id="GO:0031177">
    <property type="term" value="F:phosphopantetheine binding"/>
    <property type="evidence" value="ECO:0007669"/>
    <property type="project" value="TreeGrafter"/>
</dbReference>
<protein>
    <submittedName>
        <fullName evidence="3">Amino acid adenylation domain-containing protein</fullName>
    </submittedName>
</protein>